<keyword evidence="4" id="KW-1185">Reference proteome</keyword>
<dbReference type="InterPro" id="IPR050266">
    <property type="entry name" value="AB_hydrolase_sf"/>
</dbReference>
<accession>A0A919DGW6</accession>
<name>A0A919DGW6_9ACTN</name>
<feature type="domain" description="AB hydrolase-1" evidence="2">
    <location>
        <begin position="28"/>
        <end position="286"/>
    </location>
</feature>
<evidence type="ECO:0000313" key="3">
    <source>
        <dbReference type="EMBL" id="GHE41849.1"/>
    </source>
</evidence>
<proteinExistence type="predicted"/>
<sequence length="327" mass="35056">MERVRTLTVDGLAYRYRLVRPTAARTEPLIALGGAFQGMYDWVQLEDALADVACLVTAGLPGADGSDVPRPEHTVDTLDKALDAVVDDLADNLSEDLSGGLSDDLSSGLSGDLSDDSGVPRVNLFGYSHGAVIAFRYAQRHPRRCARLLLGGVPAHLTDAPFARYREAGRLLASGDTEGFVRTVSAAMFCLDDGRRVHRRELALRSFRRSLLHVTQRHHAEYMLARALGTRTALTGGLTGVPTLVFAGAHDTLTPPGLQRGFAATIEGSRFVTIPDCDHMLLMERPDAVAALAKAFITDSEPPAHALGPAVRRGDRAGGPARGCEPR</sequence>
<feature type="compositionally biased region" description="Low complexity" evidence="1">
    <location>
        <begin position="318"/>
        <end position="327"/>
    </location>
</feature>
<dbReference type="Pfam" id="PF00561">
    <property type="entry name" value="Abhydrolase_1"/>
    <property type="match status" value="1"/>
</dbReference>
<protein>
    <submittedName>
        <fullName evidence="3">Hydrolase</fullName>
    </submittedName>
</protein>
<dbReference type="RefSeq" id="WP_190134518.1">
    <property type="nucleotide sequence ID" value="NZ_BNBT01000008.1"/>
</dbReference>
<evidence type="ECO:0000256" key="1">
    <source>
        <dbReference type="SAM" id="MobiDB-lite"/>
    </source>
</evidence>
<dbReference type="InterPro" id="IPR029058">
    <property type="entry name" value="AB_hydrolase_fold"/>
</dbReference>
<comment type="caution">
    <text evidence="3">The sequence shown here is derived from an EMBL/GenBank/DDBJ whole genome shotgun (WGS) entry which is preliminary data.</text>
</comment>
<reference evidence="3" key="1">
    <citation type="journal article" date="2014" name="Int. J. Syst. Evol. Microbiol.">
        <title>Complete genome sequence of Corynebacterium casei LMG S-19264T (=DSM 44701T), isolated from a smear-ripened cheese.</title>
        <authorList>
            <consortium name="US DOE Joint Genome Institute (JGI-PGF)"/>
            <person name="Walter F."/>
            <person name="Albersmeier A."/>
            <person name="Kalinowski J."/>
            <person name="Ruckert C."/>
        </authorList>
    </citation>
    <scope>NUCLEOTIDE SEQUENCE</scope>
    <source>
        <strain evidence="3">JCM 4784</strain>
    </source>
</reference>
<dbReference type="EMBL" id="BNBT01000008">
    <property type="protein sequence ID" value="GHE41849.1"/>
    <property type="molecule type" value="Genomic_DNA"/>
</dbReference>
<keyword evidence="3" id="KW-0378">Hydrolase</keyword>
<dbReference type="SUPFAM" id="SSF53474">
    <property type="entry name" value="alpha/beta-Hydrolases"/>
    <property type="match status" value="1"/>
</dbReference>
<evidence type="ECO:0000259" key="2">
    <source>
        <dbReference type="Pfam" id="PF00561"/>
    </source>
</evidence>
<dbReference type="InterPro" id="IPR000073">
    <property type="entry name" value="AB_hydrolase_1"/>
</dbReference>
<reference evidence="3" key="2">
    <citation type="submission" date="2020-09" db="EMBL/GenBank/DDBJ databases">
        <authorList>
            <person name="Sun Q."/>
            <person name="Ohkuma M."/>
        </authorList>
    </citation>
    <scope>NUCLEOTIDE SEQUENCE</scope>
    <source>
        <strain evidence="3">JCM 4784</strain>
    </source>
</reference>
<dbReference type="PANTHER" id="PTHR43798:SF33">
    <property type="entry name" value="HYDROLASE, PUTATIVE (AFU_ORTHOLOGUE AFUA_2G14860)-RELATED"/>
    <property type="match status" value="1"/>
</dbReference>
<feature type="region of interest" description="Disordered" evidence="1">
    <location>
        <begin position="303"/>
        <end position="327"/>
    </location>
</feature>
<dbReference type="Proteomes" id="UP000608024">
    <property type="component" value="Unassembled WGS sequence"/>
</dbReference>
<dbReference type="GO" id="GO:0016787">
    <property type="term" value="F:hydrolase activity"/>
    <property type="evidence" value="ECO:0007669"/>
    <property type="project" value="UniProtKB-KW"/>
</dbReference>
<dbReference type="PANTHER" id="PTHR43798">
    <property type="entry name" value="MONOACYLGLYCEROL LIPASE"/>
    <property type="match status" value="1"/>
</dbReference>
<organism evidence="3 4">
    <name type="scientific">Streptomyces longispororuber</name>
    <dbReference type="NCBI Taxonomy" id="68230"/>
    <lineage>
        <taxon>Bacteria</taxon>
        <taxon>Bacillati</taxon>
        <taxon>Actinomycetota</taxon>
        <taxon>Actinomycetes</taxon>
        <taxon>Kitasatosporales</taxon>
        <taxon>Streptomycetaceae</taxon>
        <taxon>Streptomyces</taxon>
    </lineage>
</organism>
<gene>
    <name evidence="3" type="ORF">GCM10018785_09210</name>
</gene>
<evidence type="ECO:0000313" key="4">
    <source>
        <dbReference type="Proteomes" id="UP000608024"/>
    </source>
</evidence>
<dbReference type="AlphaFoldDB" id="A0A919DGW6"/>
<dbReference type="Gene3D" id="3.40.50.1820">
    <property type="entry name" value="alpha/beta hydrolase"/>
    <property type="match status" value="1"/>
</dbReference>
<dbReference type="GO" id="GO:0016020">
    <property type="term" value="C:membrane"/>
    <property type="evidence" value="ECO:0007669"/>
    <property type="project" value="TreeGrafter"/>
</dbReference>